<dbReference type="AlphaFoldDB" id="A0AAN7CR33"/>
<feature type="compositionally biased region" description="Basic and acidic residues" evidence="1">
    <location>
        <begin position="36"/>
        <end position="47"/>
    </location>
</feature>
<reference evidence="2" key="1">
    <citation type="journal article" date="2023" name="Mol. Phylogenet. Evol.">
        <title>Genome-scale phylogeny and comparative genomics of the fungal order Sordariales.</title>
        <authorList>
            <person name="Hensen N."/>
            <person name="Bonometti L."/>
            <person name="Westerberg I."/>
            <person name="Brannstrom I.O."/>
            <person name="Guillou S."/>
            <person name="Cros-Aarteil S."/>
            <person name="Calhoun S."/>
            <person name="Haridas S."/>
            <person name="Kuo A."/>
            <person name="Mondo S."/>
            <person name="Pangilinan J."/>
            <person name="Riley R."/>
            <person name="LaButti K."/>
            <person name="Andreopoulos B."/>
            <person name="Lipzen A."/>
            <person name="Chen C."/>
            <person name="Yan M."/>
            <person name="Daum C."/>
            <person name="Ng V."/>
            <person name="Clum A."/>
            <person name="Steindorff A."/>
            <person name="Ohm R.A."/>
            <person name="Martin F."/>
            <person name="Silar P."/>
            <person name="Natvig D.O."/>
            <person name="Lalanne C."/>
            <person name="Gautier V."/>
            <person name="Ament-Velasquez S.L."/>
            <person name="Kruys A."/>
            <person name="Hutchinson M.I."/>
            <person name="Powell A.J."/>
            <person name="Barry K."/>
            <person name="Miller A.N."/>
            <person name="Grigoriev I.V."/>
            <person name="Debuchy R."/>
            <person name="Gladieux P."/>
            <person name="Hiltunen Thoren M."/>
            <person name="Johannesson H."/>
        </authorList>
    </citation>
    <scope>NUCLEOTIDE SEQUENCE</scope>
    <source>
        <strain evidence="2">CBS 359.72</strain>
    </source>
</reference>
<evidence type="ECO:0000313" key="2">
    <source>
        <dbReference type="EMBL" id="KAK4246471.1"/>
    </source>
</evidence>
<comment type="caution">
    <text evidence="2">The sequence shown here is derived from an EMBL/GenBank/DDBJ whole genome shotgun (WGS) entry which is preliminary data.</text>
</comment>
<feature type="compositionally biased region" description="Low complexity" evidence="1">
    <location>
        <begin position="14"/>
        <end position="34"/>
    </location>
</feature>
<name>A0AAN7CR33_9PEZI</name>
<feature type="region of interest" description="Disordered" evidence="1">
    <location>
        <begin position="212"/>
        <end position="244"/>
    </location>
</feature>
<reference evidence="2" key="2">
    <citation type="submission" date="2023-05" db="EMBL/GenBank/DDBJ databases">
        <authorList>
            <consortium name="Lawrence Berkeley National Laboratory"/>
            <person name="Steindorff A."/>
            <person name="Hensen N."/>
            <person name="Bonometti L."/>
            <person name="Westerberg I."/>
            <person name="Brannstrom I.O."/>
            <person name="Guillou S."/>
            <person name="Cros-Aarteil S."/>
            <person name="Calhoun S."/>
            <person name="Haridas S."/>
            <person name="Kuo A."/>
            <person name="Mondo S."/>
            <person name="Pangilinan J."/>
            <person name="Riley R."/>
            <person name="Labutti K."/>
            <person name="Andreopoulos B."/>
            <person name="Lipzen A."/>
            <person name="Chen C."/>
            <person name="Yanf M."/>
            <person name="Daum C."/>
            <person name="Ng V."/>
            <person name="Clum A."/>
            <person name="Ohm R."/>
            <person name="Martin F."/>
            <person name="Silar P."/>
            <person name="Natvig D."/>
            <person name="Lalanne C."/>
            <person name="Gautier V."/>
            <person name="Ament-Velasquez S.L."/>
            <person name="Kruys A."/>
            <person name="Hutchinson M.I."/>
            <person name="Powell A.J."/>
            <person name="Barry K."/>
            <person name="Miller A.N."/>
            <person name="Grigoriev I.V."/>
            <person name="Debuchy R."/>
            <person name="Gladieux P."/>
            <person name="Thoren M.H."/>
            <person name="Johannesson H."/>
        </authorList>
    </citation>
    <scope>NUCLEOTIDE SEQUENCE</scope>
    <source>
        <strain evidence="2">CBS 359.72</strain>
    </source>
</reference>
<feature type="region of interest" description="Disordered" evidence="1">
    <location>
        <begin position="1"/>
        <end position="80"/>
    </location>
</feature>
<dbReference type="EMBL" id="MU857673">
    <property type="protein sequence ID" value="KAK4246471.1"/>
    <property type="molecule type" value="Genomic_DNA"/>
</dbReference>
<evidence type="ECO:0000313" key="3">
    <source>
        <dbReference type="Proteomes" id="UP001303647"/>
    </source>
</evidence>
<proteinExistence type="predicted"/>
<organism evidence="2 3">
    <name type="scientific">Corynascus novoguineensis</name>
    <dbReference type="NCBI Taxonomy" id="1126955"/>
    <lineage>
        <taxon>Eukaryota</taxon>
        <taxon>Fungi</taxon>
        <taxon>Dikarya</taxon>
        <taxon>Ascomycota</taxon>
        <taxon>Pezizomycotina</taxon>
        <taxon>Sordariomycetes</taxon>
        <taxon>Sordariomycetidae</taxon>
        <taxon>Sordariales</taxon>
        <taxon>Chaetomiaceae</taxon>
        <taxon>Corynascus</taxon>
    </lineage>
</organism>
<protein>
    <submittedName>
        <fullName evidence="2">Uncharacterized protein</fullName>
    </submittedName>
</protein>
<dbReference type="Proteomes" id="UP001303647">
    <property type="component" value="Unassembled WGS sequence"/>
</dbReference>
<evidence type="ECO:0000256" key="1">
    <source>
        <dbReference type="SAM" id="MobiDB-lite"/>
    </source>
</evidence>
<feature type="region of interest" description="Disordered" evidence="1">
    <location>
        <begin position="269"/>
        <end position="306"/>
    </location>
</feature>
<gene>
    <name evidence="2" type="ORF">C7999DRAFT_42065</name>
</gene>
<sequence>MTDLDPDRPASRGPRTTPAPASPRPSVASRASRSSLRRELERQETPAHPRPTSAATYSLPHTPHAAGAAARVEESARGASPPPFTPVFALLSSTSHATNRQTVHHPTVHYIFADDDPEMLTAALARHHRGSGGTYADDDEGVGGASATLDRGVLLDMEPTADGSGYEVAWASSLTPDWAATSATVSRSEGGLGGAVPGLASQLVLKIEGVSLEQLPSGPPGKTPTPDAEMHSSGGSTGKGRAAPAAEDYADLLQDFEKRMSILRKVVEAGAARQRTLGDGTGQFSEAARDRAPTGGESAQDREGRP</sequence>
<keyword evidence="3" id="KW-1185">Reference proteome</keyword>
<feature type="compositionally biased region" description="Basic and acidic residues" evidence="1">
    <location>
        <begin position="1"/>
        <end position="10"/>
    </location>
</feature>
<accession>A0AAN7CR33</accession>